<keyword evidence="1" id="KW-0732">Signal</keyword>
<sequence length="221" mass="24553">MVPRILIVLLVVLLGLAFQAILRPPPQKLCGAPGGPPVTSPRIKLRDGRYLAYREDGVQKDKAKFKIISVHAFDSTKDFPLQVSKELVDELGIYIVGFDRAGYGESDPNPKRDVKSEALDIEELADQLELGHKFYVLGVSMGGYSIWGCLQYIQNRSSVSSLPIINYWWPSSPAELSRQAFMGLIVPEQRTLWIAHNINFLALPLDDPEVAPFFCGSHASS</sequence>
<name>A0A0E0D5A0_9ORYZ</name>
<keyword evidence="3" id="KW-1185">Reference proteome</keyword>
<evidence type="ECO:0000256" key="1">
    <source>
        <dbReference type="SAM" id="SignalP"/>
    </source>
</evidence>
<evidence type="ECO:0008006" key="4">
    <source>
        <dbReference type="Google" id="ProtNLM"/>
    </source>
</evidence>
<proteinExistence type="predicted"/>
<protein>
    <recommendedName>
        <fullName evidence="4">Serine aminopeptidase S33 domain-containing protein</fullName>
    </recommendedName>
</protein>
<organism evidence="2">
    <name type="scientific">Oryza meridionalis</name>
    <dbReference type="NCBI Taxonomy" id="40149"/>
    <lineage>
        <taxon>Eukaryota</taxon>
        <taxon>Viridiplantae</taxon>
        <taxon>Streptophyta</taxon>
        <taxon>Embryophyta</taxon>
        <taxon>Tracheophyta</taxon>
        <taxon>Spermatophyta</taxon>
        <taxon>Magnoliopsida</taxon>
        <taxon>Liliopsida</taxon>
        <taxon>Poales</taxon>
        <taxon>Poaceae</taxon>
        <taxon>BOP clade</taxon>
        <taxon>Oryzoideae</taxon>
        <taxon>Oryzeae</taxon>
        <taxon>Oryzinae</taxon>
        <taxon>Oryza</taxon>
    </lineage>
</organism>
<dbReference type="EnsemblPlants" id="OMERI03G27520.2">
    <property type="protein sequence ID" value="OMERI03G27520.2"/>
    <property type="gene ID" value="OMERI03G27520"/>
</dbReference>
<dbReference type="Gramene" id="OMERI03G27520.2">
    <property type="protein sequence ID" value="OMERI03G27520.2"/>
    <property type="gene ID" value="OMERI03G27520"/>
</dbReference>
<accession>A0A0E0D5A0</accession>
<dbReference type="InterPro" id="IPR029058">
    <property type="entry name" value="AB_hydrolase_fold"/>
</dbReference>
<dbReference type="SUPFAM" id="SSF53474">
    <property type="entry name" value="alpha/beta-Hydrolases"/>
    <property type="match status" value="1"/>
</dbReference>
<dbReference type="PANTHER" id="PTHR45763:SF63">
    <property type="entry name" value="ALPHA_BETA FOLD FAMILY PROTEIN, PUTATIVE, EXPRESSED-RELATED"/>
    <property type="match status" value="1"/>
</dbReference>
<evidence type="ECO:0000313" key="2">
    <source>
        <dbReference type="EnsemblPlants" id="OMERI03G27520.2"/>
    </source>
</evidence>
<feature type="chain" id="PRO_5002356579" description="Serine aminopeptidase S33 domain-containing protein" evidence="1">
    <location>
        <begin position="18"/>
        <end position="221"/>
    </location>
</feature>
<dbReference type="Proteomes" id="UP000008021">
    <property type="component" value="Chromosome 3"/>
</dbReference>
<reference evidence="2" key="2">
    <citation type="submission" date="2018-05" db="EMBL/GenBank/DDBJ databases">
        <title>OmerRS3 (Oryza meridionalis Reference Sequence Version 3).</title>
        <authorList>
            <person name="Zhang J."/>
            <person name="Kudrna D."/>
            <person name="Lee S."/>
            <person name="Talag J."/>
            <person name="Welchert J."/>
            <person name="Wing R.A."/>
        </authorList>
    </citation>
    <scope>NUCLEOTIDE SEQUENCE [LARGE SCALE GENOMIC DNA]</scope>
    <source>
        <strain evidence="2">cv. OR44</strain>
    </source>
</reference>
<dbReference type="Gene3D" id="3.40.50.1820">
    <property type="entry name" value="alpha/beta hydrolase"/>
    <property type="match status" value="1"/>
</dbReference>
<dbReference type="PANTHER" id="PTHR45763">
    <property type="entry name" value="HYDROLASE, ALPHA/BETA FOLD FAMILY PROTEIN, EXPRESSED-RELATED"/>
    <property type="match status" value="1"/>
</dbReference>
<dbReference type="AlphaFoldDB" id="A0A0E0D5A0"/>
<reference evidence="2" key="1">
    <citation type="submission" date="2015-04" db="UniProtKB">
        <authorList>
            <consortium name="EnsemblPlants"/>
        </authorList>
    </citation>
    <scope>IDENTIFICATION</scope>
</reference>
<feature type="signal peptide" evidence="1">
    <location>
        <begin position="1"/>
        <end position="17"/>
    </location>
</feature>
<evidence type="ECO:0000313" key="3">
    <source>
        <dbReference type="Proteomes" id="UP000008021"/>
    </source>
</evidence>